<feature type="compositionally biased region" description="Basic and acidic residues" evidence="1">
    <location>
        <begin position="9"/>
        <end position="31"/>
    </location>
</feature>
<keyword evidence="3" id="KW-1185">Reference proteome</keyword>
<reference evidence="3" key="1">
    <citation type="submission" date="2016-07" db="EMBL/GenBank/DDBJ databases">
        <authorList>
            <person name="Edmondson J.L."/>
            <person name="Brown K.M."/>
            <person name="Clay L.G."/>
            <person name="Dean J.R."/>
            <person name="Godwin C.O."/>
            <person name="Hill N.P."/>
            <person name="Jones J."/>
            <person name="Jones M.B."/>
            <person name="Lynch M.K."/>
            <person name="Martin S."/>
            <person name="Roark C.M."/>
            <person name="Rogers R.G."/>
            <person name="Savage M.R."/>
            <person name="Schaal D.L."/>
            <person name="Thomason K.A."/>
            <person name="Woodall A.M."/>
            <person name="Plymale R."/>
            <person name="Reyna N."/>
            <person name="Garlena R.A."/>
            <person name="Russell D.A."/>
            <person name="Pope W.H."/>
            <person name="Jacobs-Sera D."/>
            <person name="Hendrix R.W."/>
            <person name="Hatfull G.F."/>
        </authorList>
    </citation>
    <scope>NUCLEOTIDE SEQUENCE [LARGE SCALE GENOMIC DNA]</scope>
</reference>
<proteinExistence type="predicted"/>
<feature type="region of interest" description="Disordered" evidence="1">
    <location>
        <begin position="163"/>
        <end position="190"/>
    </location>
</feature>
<dbReference type="Proteomes" id="UP000222191">
    <property type="component" value="Segment"/>
</dbReference>
<evidence type="ECO:0000313" key="3">
    <source>
        <dbReference type="Proteomes" id="UP000222191"/>
    </source>
</evidence>
<gene>
    <name evidence="2" type="ORF">SEA_FORTUNATO_6</name>
</gene>
<feature type="region of interest" description="Disordered" evidence="1">
    <location>
        <begin position="1"/>
        <end position="87"/>
    </location>
</feature>
<dbReference type="EMBL" id="KX589269">
    <property type="protein sequence ID" value="AOT27308.1"/>
    <property type="molecule type" value="Genomic_DNA"/>
</dbReference>
<evidence type="ECO:0000256" key="1">
    <source>
        <dbReference type="SAM" id="MobiDB-lite"/>
    </source>
</evidence>
<organism evidence="2 3">
    <name type="scientific">Mycobacterium phage Fortunato</name>
    <dbReference type="NCBI Taxonomy" id="1882439"/>
    <lineage>
        <taxon>Viruses</taxon>
        <taxon>Duplodnaviria</taxon>
        <taxon>Heunggongvirae</taxon>
        <taxon>Uroviricota</taxon>
        <taxon>Caudoviricetes</taxon>
        <taxon>Bclasvirinae</taxon>
        <taxon>Coopervirus</taxon>
        <taxon>Coopervirus fortunato</taxon>
    </lineage>
</organism>
<protein>
    <submittedName>
        <fullName evidence="2">Uncharacterized protein</fullName>
    </submittedName>
</protein>
<name>A0A1D8EYJ3_9CAUD</name>
<evidence type="ECO:0000313" key="2">
    <source>
        <dbReference type="EMBL" id="AOT27308.1"/>
    </source>
</evidence>
<feature type="compositionally biased region" description="Low complexity" evidence="1">
    <location>
        <begin position="180"/>
        <end position="190"/>
    </location>
</feature>
<accession>A0A1D8EYJ3</accession>
<sequence length="233" mass="24992">MGAAVGVRPGDRAVREVRRAADRRQHQPAREVRHRQGQRQQGPGTAGSGQAVPRGGADRQQRGRRHGGRRGGVPPPGAAHLADDELPVRRDRRSGGLMAVHKMTRAQWNALAEAKQLDDDTLYFIGDDTVYYAKAPAQAEIVHVDGGVILLGTSTPEMACRTADAPPADQDSAGDEVPRRGAGAAGRTARTPAVVGRRDLGLRRELRRIAWCVGLGAVAALCVRRRAGRRPRG</sequence>